<proteinExistence type="predicted"/>
<protein>
    <recommendedName>
        <fullName evidence="2">Flagellar biosynthetic protein FliP</fullName>
    </recommendedName>
</protein>
<dbReference type="AlphaFoldDB" id="A0A3B0YF96"/>
<feature type="non-terminal residue" evidence="1">
    <location>
        <position position="55"/>
    </location>
</feature>
<gene>
    <name evidence="1" type="ORF">MNBD_GAMMA13-130</name>
</gene>
<dbReference type="EMBL" id="UOFK01000140">
    <property type="protein sequence ID" value="VAW78091.1"/>
    <property type="molecule type" value="Genomic_DNA"/>
</dbReference>
<accession>A0A3B0YF96</accession>
<organism evidence="1">
    <name type="scientific">hydrothermal vent metagenome</name>
    <dbReference type="NCBI Taxonomy" id="652676"/>
    <lineage>
        <taxon>unclassified sequences</taxon>
        <taxon>metagenomes</taxon>
        <taxon>ecological metagenomes</taxon>
    </lineage>
</organism>
<name>A0A3B0YF96_9ZZZZ</name>
<evidence type="ECO:0000313" key="1">
    <source>
        <dbReference type="EMBL" id="VAW78091.1"/>
    </source>
</evidence>
<reference evidence="1" key="1">
    <citation type="submission" date="2018-06" db="EMBL/GenBank/DDBJ databases">
        <authorList>
            <person name="Zhirakovskaya E."/>
        </authorList>
    </citation>
    <scope>NUCLEOTIDE SEQUENCE</scope>
</reference>
<evidence type="ECO:0008006" key="2">
    <source>
        <dbReference type="Google" id="ProtNLM"/>
    </source>
</evidence>
<sequence>MKRLLFWLTLLLGLSPLLALAEPGLAALKIEPGEDGSETYTVTIQVLIFMTALSL</sequence>